<reference evidence="1 2" key="1">
    <citation type="submission" date="2019-06" db="EMBL/GenBank/DDBJ databases">
        <title>Genomic Encyclopedia of Type Strains, Phase IV (KMG-V): Genome sequencing to study the core and pangenomes of soil and plant-associated prokaryotes.</title>
        <authorList>
            <person name="Whitman W."/>
        </authorList>
    </citation>
    <scope>NUCLEOTIDE SEQUENCE [LARGE SCALE GENOMIC DNA]</scope>
    <source>
        <strain evidence="1 2">BR 11650</strain>
    </source>
</reference>
<accession>A0A560CLB2</accession>
<gene>
    <name evidence="1" type="ORF">FBZ83_103256</name>
</gene>
<comment type="caution">
    <text evidence="1">The sequence shown here is derived from an EMBL/GenBank/DDBJ whole genome shotgun (WGS) entry which is preliminary data.</text>
</comment>
<dbReference type="EMBL" id="VITH01000003">
    <property type="protein sequence ID" value="TWA85664.1"/>
    <property type="molecule type" value="Genomic_DNA"/>
</dbReference>
<name>A0A560CLB2_AZOBR</name>
<dbReference type="Proteomes" id="UP000318529">
    <property type="component" value="Unassembled WGS sequence"/>
</dbReference>
<evidence type="ECO:0000313" key="2">
    <source>
        <dbReference type="Proteomes" id="UP000318529"/>
    </source>
</evidence>
<proteinExistence type="predicted"/>
<organism evidence="1 2">
    <name type="scientific">Azospirillum brasilense</name>
    <dbReference type="NCBI Taxonomy" id="192"/>
    <lineage>
        <taxon>Bacteria</taxon>
        <taxon>Pseudomonadati</taxon>
        <taxon>Pseudomonadota</taxon>
        <taxon>Alphaproteobacteria</taxon>
        <taxon>Rhodospirillales</taxon>
        <taxon>Azospirillaceae</taxon>
        <taxon>Azospirillum</taxon>
    </lineage>
</organism>
<evidence type="ECO:0000313" key="1">
    <source>
        <dbReference type="EMBL" id="TWA85664.1"/>
    </source>
</evidence>
<sequence>MAASPPIFHGLLQSCVIRSSKEQCEVSLSTSSSSPSDPRTEARRLLTDAISTYLQSCKDLAAATERATETSGSIDTQARRKAYQTLTELGDQVRLAQRRLVTAAKQARRVMPVAEIEEVAKKLDKRDTTESAAVLVKAALVN</sequence>
<dbReference type="AlphaFoldDB" id="A0A560CLB2"/>
<protein>
    <submittedName>
        <fullName evidence="1">Uncharacterized protein</fullName>
    </submittedName>
</protein>